<sequence length="238" mass="26537">MTTAVTPERVLVVEDEPKISDGISAGLRAAGYDVITAATGEDGFFMLHSHRPALMVLDLGLPRRSGMELLQQIRALNLQLPILILTSNTSVEDRVAALDAGADDFLLKPFSVQELCARVRAISRRGVKSQPAAVVHLDDLEINLDTRTAWRSGTKLELTLREFDLLVYLLQSRGKTVSREMLARDVWHETARFTPIDNVIDVQMTRLRRKLDDPFPVKLLRTVRGVGFILGSAEEPRL</sequence>
<dbReference type="InterPro" id="IPR039420">
    <property type="entry name" value="WalR-like"/>
</dbReference>
<dbReference type="SMART" id="SM00862">
    <property type="entry name" value="Trans_reg_C"/>
    <property type="match status" value="1"/>
</dbReference>
<evidence type="ECO:0000256" key="1">
    <source>
        <dbReference type="ARBA" id="ARBA00022553"/>
    </source>
</evidence>
<dbReference type="Gene3D" id="6.10.250.690">
    <property type="match status" value="1"/>
</dbReference>
<dbReference type="Gene3D" id="1.10.10.10">
    <property type="entry name" value="Winged helix-like DNA-binding domain superfamily/Winged helix DNA-binding domain"/>
    <property type="match status" value="1"/>
</dbReference>
<evidence type="ECO:0000259" key="8">
    <source>
        <dbReference type="PROSITE" id="PS50110"/>
    </source>
</evidence>
<keyword evidence="5" id="KW-0804">Transcription</keyword>
<evidence type="ECO:0000256" key="5">
    <source>
        <dbReference type="ARBA" id="ARBA00023163"/>
    </source>
</evidence>
<feature type="domain" description="Response regulatory" evidence="8">
    <location>
        <begin position="9"/>
        <end position="123"/>
    </location>
</feature>
<dbReference type="InterPro" id="IPR011006">
    <property type="entry name" value="CheY-like_superfamily"/>
</dbReference>
<dbReference type="PANTHER" id="PTHR48111">
    <property type="entry name" value="REGULATOR OF RPOS"/>
    <property type="match status" value="1"/>
</dbReference>
<dbReference type="RefSeq" id="WP_089410044.1">
    <property type="nucleotide sequence ID" value="NZ_FZOU01000009.1"/>
</dbReference>
<dbReference type="Gene3D" id="3.40.50.2300">
    <property type="match status" value="1"/>
</dbReference>
<dbReference type="OrthoDB" id="9790442at2"/>
<protein>
    <submittedName>
        <fullName evidence="10">DNA-binding response regulator, OmpR family, contains REC and winged-helix (WHTH) domain</fullName>
    </submittedName>
</protein>
<dbReference type="GO" id="GO:0006355">
    <property type="term" value="P:regulation of DNA-templated transcription"/>
    <property type="evidence" value="ECO:0007669"/>
    <property type="project" value="InterPro"/>
</dbReference>
<evidence type="ECO:0000313" key="10">
    <source>
        <dbReference type="EMBL" id="SNT36788.1"/>
    </source>
</evidence>
<dbReference type="GO" id="GO:0000976">
    <property type="term" value="F:transcription cis-regulatory region binding"/>
    <property type="evidence" value="ECO:0007669"/>
    <property type="project" value="TreeGrafter"/>
</dbReference>
<feature type="domain" description="OmpR/PhoB-type" evidence="9">
    <location>
        <begin position="132"/>
        <end position="232"/>
    </location>
</feature>
<accession>A0A239M3R8</accession>
<feature type="modified residue" description="4-aspartylphosphate" evidence="6">
    <location>
        <position position="58"/>
    </location>
</feature>
<keyword evidence="1 6" id="KW-0597">Phosphoprotein</keyword>
<dbReference type="GO" id="GO:0000156">
    <property type="term" value="F:phosphorelay response regulator activity"/>
    <property type="evidence" value="ECO:0007669"/>
    <property type="project" value="TreeGrafter"/>
</dbReference>
<keyword evidence="2" id="KW-0902">Two-component regulatory system</keyword>
<keyword evidence="4 7" id="KW-0238">DNA-binding</keyword>
<keyword evidence="11" id="KW-1185">Reference proteome</keyword>
<dbReference type="Pfam" id="PF00486">
    <property type="entry name" value="Trans_reg_C"/>
    <property type="match status" value="1"/>
</dbReference>
<proteinExistence type="predicted"/>
<dbReference type="AlphaFoldDB" id="A0A239M3R8"/>
<evidence type="ECO:0000256" key="7">
    <source>
        <dbReference type="PROSITE-ProRule" id="PRU01091"/>
    </source>
</evidence>
<name>A0A239M3R8_9BACT</name>
<evidence type="ECO:0000256" key="4">
    <source>
        <dbReference type="ARBA" id="ARBA00023125"/>
    </source>
</evidence>
<dbReference type="PROSITE" id="PS51755">
    <property type="entry name" value="OMPR_PHOB"/>
    <property type="match status" value="1"/>
</dbReference>
<dbReference type="SUPFAM" id="SSF52172">
    <property type="entry name" value="CheY-like"/>
    <property type="match status" value="1"/>
</dbReference>
<dbReference type="PROSITE" id="PS50110">
    <property type="entry name" value="RESPONSE_REGULATORY"/>
    <property type="match status" value="1"/>
</dbReference>
<dbReference type="InterPro" id="IPR036388">
    <property type="entry name" value="WH-like_DNA-bd_sf"/>
</dbReference>
<reference evidence="10 11" key="1">
    <citation type="submission" date="2017-06" db="EMBL/GenBank/DDBJ databases">
        <authorList>
            <person name="Kim H.J."/>
            <person name="Triplett B.A."/>
        </authorList>
    </citation>
    <scope>NUCLEOTIDE SEQUENCE [LARGE SCALE GENOMIC DNA]</scope>
    <source>
        <strain evidence="10 11">DSM 18704</strain>
    </source>
</reference>
<dbReference type="InterPro" id="IPR001867">
    <property type="entry name" value="OmpR/PhoB-type_DNA-bd"/>
</dbReference>
<dbReference type="GO" id="GO:0005829">
    <property type="term" value="C:cytosol"/>
    <property type="evidence" value="ECO:0007669"/>
    <property type="project" value="TreeGrafter"/>
</dbReference>
<dbReference type="Proteomes" id="UP000198356">
    <property type="component" value="Unassembled WGS sequence"/>
</dbReference>
<evidence type="ECO:0000256" key="6">
    <source>
        <dbReference type="PROSITE-ProRule" id="PRU00169"/>
    </source>
</evidence>
<dbReference type="GO" id="GO:0032993">
    <property type="term" value="C:protein-DNA complex"/>
    <property type="evidence" value="ECO:0007669"/>
    <property type="project" value="TreeGrafter"/>
</dbReference>
<evidence type="ECO:0000313" key="11">
    <source>
        <dbReference type="Proteomes" id="UP000198356"/>
    </source>
</evidence>
<evidence type="ECO:0000256" key="3">
    <source>
        <dbReference type="ARBA" id="ARBA00023015"/>
    </source>
</evidence>
<dbReference type="SMART" id="SM00448">
    <property type="entry name" value="REC"/>
    <property type="match status" value="1"/>
</dbReference>
<evidence type="ECO:0000259" key="9">
    <source>
        <dbReference type="PROSITE" id="PS51755"/>
    </source>
</evidence>
<dbReference type="Pfam" id="PF00072">
    <property type="entry name" value="Response_reg"/>
    <property type="match status" value="1"/>
</dbReference>
<keyword evidence="3" id="KW-0805">Transcription regulation</keyword>
<dbReference type="InterPro" id="IPR001789">
    <property type="entry name" value="Sig_transdc_resp-reg_receiver"/>
</dbReference>
<dbReference type="PANTHER" id="PTHR48111:SF22">
    <property type="entry name" value="REGULATOR OF RPOS"/>
    <property type="match status" value="1"/>
</dbReference>
<feature type="DNA-binding region" description="OmpR/PhoB-type" evidence="7">
    <location>
        <begin position="132"/>
        <end position="232"/>
    </location>
</feature>
<dbReference type="EMBL" id="FZOU01000009">
    <property type="protein sequence ID" value="SNT36788.1"/>
    <property type="molecule type" value="Genomic_DNA"/>
</dbReference>
<dbReference type="CDD" id="cd00383">
    <property type="entry name" value="trans_reg_C"/>
    <property type="match status" value="1"/>
</dbReference>
<gene>
    <name evidence="10" type="ORF">SAMN05421770_10960</name>
</gene>
<organism evidence="10 11">
    <name type="scientific">Granulicella rosea</name>
    <dbReference type="NCBI Taxonomy" id="474952"/>
    <lineage>
        <taxon>Bacteria</taxon>
        <taxon>Pseudomonadati</taxon>
        <taxon>Acidobacteriota</taxon>
        <taxon>Terriglobia</taxon>
        <taxon>Terriglobales</taxon>
        <taxon>Acidobacteriaceae</taxon>
        <taxon>Granulicella</taxon>
    </lineage>
</organism>
<evidence type="ECO:0000256" key="2">
    <source>
        <dbReference type="ARBA" id="ARBA00023012"/>
    </source>
</evidence>